<comment type="caution">
    <text evidence="8">The sequence shown here is derived from an EMBL/GenBank/DDBJ whole genome shotgun (WGS) entry which is preliminary data.</text>
</comment>
<reference evidence="9" key="1">
    <citation type="journal article" date="2019" name="Int. J. Syst. Evol. Microbiol.">
        <title>The Global Catalogue of Microorganisms (GCM) 10K type strain sequencing project: providing services to taxonomists for standard genome sequencing and annotation.</title>
        <authorList>
            <consortium name="The Broad Institute Genomics Platform"/>
            <consortium name="The Broad Institute Genome Sequencing Center for Infectious Disease"/>
            <person name="Wu L."/>
            <person name="Ma J."/>
        </authorList>
    </citation>
    <scope>NUCLEOTIDE SEQUENCE [LARGE SCALE GENOMIC DNA]</scope>
    <source>
        <strain evidence="9">JCM 4957</strain>
    </source>
</reference>
<accession>A0ABQ2Z424</accession>
<evidence type="ECO:0000313" key="8">
    <source>
        <dbReference type="EMBL" id="GGY00994.1"/>
    </source>
</evidence>
<dbReference type="SUPFAM" id="SSF116734">
    <property type="entry name" value="DNA methylase specificity domain"/>
    <property type="match status" value="2"/>
</dbReference>
<dbReference type="CDD" id="cd17524">
    <property type="entry name" value="RMtype1_S_EcoUTORF5051P-TRD2-CR2_like"/>
    <property type="match status" value="1"/>
</dbReference>
<evidence type="ECO:0000313" key="9">
    <source>
        <dbReference type="Proteomes" id="UP000653308"/>
    </source>
</evidence>
<evidence type="ECO:0000256" key="4">
    <source>
        <dbReference type="ARBA" id="ARBA00038652"/>
    </source>
</evidence>
<dbReference type="PANTHER" id="PTHR43140:SF1">
    <property type="entry name" value="TYPE I RESTRICTION ENZYME ECOKI SPECIFICITY SUBUNIT"/>
    <property type="match status" value="1"/>
</dbReference>
<keyword evidence="9" id="KW-1185">Reference proteome</keyword>
<name>A0ABQ2Z424_9ACTN</name>
<dbReference type="Proteomes" id="UP000653308">
    <property type="component" value="Unassembled WGS sequence"/>
</dbReference>
<keyword evidence="3" id="KW-0238">DNA-binding</keyword>
<proteinExistence type="inferred from homology"/>
<sequence>MSESGGVDGEKELPAGWARVPLGRVVEVLDNRRIPISASERANRPGNVPYYGAAGRVGWIDEALFDEDLILLGEDGVQFFDRAKPKAYRVSGKSWVNNHAHVLRAVPEVVDWRYLCHYLNAFNYEGYANGTTRLKLTKSAMVSIPVLLPPLAEQRRIVDVLEEQLSRLEAASESLRSSAARSGSLRRSLVARAFSGRLLAKKDGKRTSARSLLEKVDVQVSAHAAKKRWSQEPAPAAEWCHDLPEGWEWRTLGSLALLIQYGTSAKAGTSSVNGAIPVMRMGNIQSGKIVMHDVKYLPGDHPDIESMRLRDGDLLFNRTNSAELVGKSAVYRDDLGAAVFASYLIRCRLAGGIDPDWVSAYVNSPGGRKYIRSTLSQQVGQANVNSAKLAMFPIPVAPEEEQKEIMEHLREWYRLLGRSDQGRETASLRSARLRQALLRAAFAGRLTRQSLGDEPASELLARIAAERVPSPKRARKAPSKRSTTPAQRTAEAPAFASEATPTPALAVQQEFDL</sequence>
<organism evidence="8 9">
    <name type="scientific">Streptomyces djakartensis</name>
    <dbReference type="NCBI Taxonomy" id="68193"/>
    <lineage>
        <taxon>Bacteria</taxon>
        <taxon>Bacillati</taxon>
        <taxon>Actinomycetota</taxon>
        <taxon>Actinomycetes</taxon>
        <taxon>Kitasatosporales</taxon>
        <taxon>Streptomycetaceae</taxon>
        <taxon>Streptomyces</taxon>
    </lineage>
</organism>
<feature type="region of interest" description="Disordered" evidence="6">
    <location>
        <begin position="464"/>
        <end position="513"/>
    </location>
</feature>
<evidence type="ECO:0000256" key="5">
    <source>
        <dbReference type="SAM" id="Coils"/>
    </source>
</evidence>
<gene>
    <name evidence="8" type="ORF">GCM10010384_00480</name>
</gene>
<keyword evidence="2" id="KW-0680">Restriction system</keyword>
<comment type="similarity">
    <text evidence="1">Belongs to the type-I restriction system S methylase family.</text>
</comment>
<dbReference type="Gene3D" id="3.90.220.20">
    <property type="entry name" value="DNA methylase specificity domains"/>
    <property type="match status" value="2"/>
</dbReference>
<dbReference type="InterPro" id="IPR051212">
    <property type="entry name" value="Type-I_RE_S_subunit"/>
</dbReference>
<dbReference type="CDD" id="cd17262">
    <property type="entry name" value="RMtype1_S_Aco12261I-TRD2-CR2"/>
    <property type="match status" value="1"/>
</dbReference>
<evidence type="ECO:0000259" key="7">
    <source>
        <dbReference type="Pfam" id="PF01420"/>
    </source>
</evidence>
<dbReference type="PANTHER" id="PTHR43140">
    <property type="entry name" value="TYPE-1 RESTRICTION ENZYME ECOKI SPECIFICITY PROTEIN"/>
    <property type="match status" value="1"/>
</dbReference>
<evidence type="ECO:0000256" key="6">
    <source>
        <dbReference type="SAM" id="MobiDB-lite"/>
    </source>
</evidence>
<dbReference type="Pfam" id="PF01420">
    <property type="entry name" value="Methylase_S"/>
    <property type="match status" value="1"/>
</dbReference>
<dbReference type="InterPro" id="IPR000055">
    <property type="entry name" value="Restrct_endonuc_typeI_TRD"/>
</dbReference>
<evidence type="ECO:0000256" key="3">
    <source>
        <dbReference type="ARBA" id="ARBA00023125"/>
    </source>
</evidence>
<evidence type="ECO:0000256" key="2">
    <source>
        <dbReference type="ARBA" id="ARBA00022747"/>
    </source>
</evidence>
<evidence type="ECO:0000256" key="1">
    <source>
        <dbReference type="ARBA" id="ARBA00010923"/>
    </source>
</evidence>
<feature type="domain" description="Type I restriction modification DNA specificity" evidence="7">
    <location>
        <begin position="14"/>
        <end position="163"/>
    </location>
</feature>
<feature type="compositionally biased region" description="Basic residues" evidence="6">
    <location>
        <begin position="470"/>
        <end position="479"/>
    </location>
</feature>
<dbReference type="InterPro" id="IPR044946">
    <property type="entry name" value="Restrct_endonuc_typeI_TRD_sf"/>
</dbReference>
<protein>
    <recommendedName>
        <fullName evidence="7">Type I restriction modification DNA specificity domain-containing protein</fullName>
    </recommendedName>
</protein>
<comment type="subunit">
    <text evidence="4">The methyltransferase is composed of M and S polypeptides.</text>
</comment>
<keyword evidence="5" id="KW-0175">Coiled coil</keyword>
<dbReference type="EMBL" id="BMWE01000001">
    <property type="protein sequence ID" value="GGY00994.1"/>
    <property type="molecule type" value="Genomic_DNA"/>
</dbReference>
<dbReference type="RefSeq" id="WP_190195597.1">
    <property type="nucleotide sequence ID" value="NZ_BMWE01000001.1"/>
</dbReference>
<feature type="coiled-coil region" evidence="5">
    <location>
        <begin position="151"/>
        <end position="178"/>
    </location>
</feature>